<evidence type="ECO:0000256" key="4">
    <source>
        <dbReference type="PIRSR" id="PIRSR000097-1"/>
    </source>
</evidence>
<organism evidence="8 9">
    <name type="scientific">Candidatus Nomurabacteria bacterium RIFCSPLOWO2_02_FULL_40_67</name>
    <dbReference type="NCBI Taxonomy" id="1801787"/>
    <lineage>
        <taxon>Bacteria</taxon>
        <taxon>Candidatus Nomuraibacteriota</taxon>
    </lineage>
</organism>
<dbReference type="PROSITE" id="PS00798">
    <property type="entry name" value="ALDOKETO_REDUCTASE_1"/>
    <property type="match status" value="1"/>
</dbReference>
<dbReference type="PANTHER" id="PTHR43827:SF3">
    <property type="entry name" value="NADP-DEPENDENT OXIDOREDUCTASE DOMAIN-CONTAINING PROTEIN"/>
    <property type="match status" value="1"/>
</dbReference>
<dbReference type="CDD" id="cd19071">
    <property type="entry name" value="AKR_AKR1-5-like"/>
    <property type="match status" value="1"/>
</dbReference>
<name>A0A1F6Y3H2_9BACT</name>
<dbReference type="FunFam" id="3.20.20.100:FF:000015">
    <property type="entry name" value="Oxidoreductase, aldo/keto reductase family"/>
    <property type="match status" value="1"/>
</dbReference>
<dbReference type="Pfam" id="PF00248">
    <property type="entry name" value="Aldo_ket_red"/>
    <property type="match status" value="1"/>
</dbReference>
<dbReference type="PIRSF" id="PIRSF000097">
    <property type="entry name" value="AKR"/>
    <property type="match status" value="1"/>
</dbReference>
<evidence type="ECO:0000259" key="7">
    <source>
        <dbReference type="Pfam" id="PF00248"/>
    </source>
</evidence>
<proteinExistence type="inferred from homology"/>
<accession>A0A1F6Y3H2</accession>
<evidence type="ECO:0000313" key="8">
    <source>
        <dbReference type="EMBL" id="OGJ00924.1"/>
    </source>
</evidence>
<reference evidence="8 9" key="1">
    <citation type="journal article" date="2016" name="Nat. Commun.">
        <title>Thousands of microbial genomes shed light on interconnected biogeochemical processes in an aquifer system.</title>
        <authorList>
            <person name="Anantharaman K."/>
            <person name="Brown C.T."/>
            <person name="Hug L.A."/>
            <person name="Sharon I."/>
            <person name="Castelle C.J."/>
            <person name="Probst A.J."/>
            <person name="Thomas B.C."/>
            <person name="Singh A."/>
            <person name="Wilkins M.J."/>
            <person name="Karaoz U."/>
            <person name="Brodie E.L."/>
            <person name="Williams K.H."/>
            <person name="Hubbard S.S."/>
            <person name="Banfield J.F."/>
        </authorList>
    </citation>
    <scope>NUCLEOTIDE SEQUENCE [LARGE SCALE GENOMIC DNA]</scope>
</reference>
<evidence type="ECO:0000256" key="5">
    <source>
        <dbReference type="PIRSR" id="PIRSR000097-2"/>
    </source>
</evidence>
<dbReference type="PROSITE" id="PS00063">
    <property type="entry name" value="ALDOKETO_REDUCTASE_3"/>
    <property type="match status" value="1"/>
</dbReference>
<keyword evidence="2" id="KW-0521">NADP</keyword>
<comment type="similarity">
    <text evidence="1">Belongs to the aldo/keto reductase family.</text>
</comment>
<keyword evidence="3" id="KW-0560">Oxidoreductase</keyword>
<evidence type="ECO:0000256" key="2">
    <source>
        <dbReference type="ARBA" id="ARBA00022857"/>
    </source>
</evidence>
<comment type="caution">
    <text evidence="8">The sequence shown here is derived from an EMBL/GenBank/DDBJ whole genome shotgun (WGS) entry which is preliminary data.</text>
</comment>
<dbReference type="GO" id="GO:0016616">
    <property type="term" value="F:oxidoreductase activity, acting on the CH-OH group of donors, NAD or NADP as acceptor"/>
    <property type="evidence" value="ECO:0007669"/>
    <property type="project" value="UniProtKB-ARBA"/>
</dbReference>
<evidence type="ECO:0000256" key="1">
    <source>
        <dbReference type="ARBA" id="ARBA00007905"/>
    </source>
</evidence>
<dbReference type="SUPFAM" id="SSF51430">
    <property type="entry name" value="NAD(P)-linked oxidoreductase"/>
    <property type="match status" value="1"/>
</dbReference>
<protein>
    <submittedName>
        <fullName evidence="8">Glyoxal reductase</fullName>
    </submittedName>
</protein>
<evidence type="ECO:0000256" key="3">
    <source>
        <dbReference type="ARBA" id="ARBA00023002"/>
    </source>
</evidence>
<dbReference type="InterPro" id="IPR018170">
    <property type="entry name" value="Aldo/ket_reductase_CS"/>
</dbReference>
<dbReference type="PROSITE" id="PS00062">
    <property type="entry name" value="ALDOKETO_REDUCTASE_2"/>
    <property type="match status" value="1"/>
</dbReference>
<evidence type="ECO:0000256" key="6">
    <source>
        <dbReference type="PIRSR" id="PIRSR000097-3"/>
    </source>
</evidence>
<sequence length="285" mass="32625">MIKLNANSKIILNNKTEIPVIGFGVFRIPDGEEVVNAVKWALEAGYRHIDTAMIYKNEEGVGKAIRESGIPREEIFVTTKLWNTDQGYDNALKAIDVSLSKLELSYVDLYLVHWPTAGDHAKGESINKRQETWRAMEEICKLGKARAIGVSNYTITHLEEMKKYVKIPPAINQVEFHPFLYQEELLNYCQQNNITFEAHSPLILGEKLDNEIINSIAKKYGKTSAQILLRWSLQHGAIPLPKSTHRERIEENIKVFDFELEAEEMKQLNSLNQNLHLRADPTNLK</sequence>
<dbReference type="Gene3D" id="3.20.20.100">
    <property type="entry name" value="NADP-dependent oxidoreductase domain"/>
    <property type="match status" value="1"/>
</dbReference>
<feature type="domain" description="NADP-dependent oxidoreductase" evidence="7">
    <location>
        <begin position="21"/>
        <end position="272"/>
    </location>
</feature>
<dbReference type="InterPro" id="IPR020471">
    <property type="entry name" value="AKR"/>
</dbReference>
<dbReference type="InterPro" id="IPR023210">
    <property type="entry name" value="NADP_OxRdtase_dom"/>
</dbReference>
<dbReference type="InterPro" id="IPR036812">
    <property type="entry name" value="NAD(P)_OxRdtase_dom_sf"/>
</dbReference>
<feature type="site" description="Lowers pKa of active site Tyr" evidence="6">
    <location>
        <position position="80"/>
    </location>
</feature>
<dbReference type="PRINTS" id="PR00069">
    <property type="entry name" value="ALDKETRDTASE"/>
</dbReference>
<dbReference type="PANTHER" id="PTHR43827">
    <property type="entry name" value="2,5-DIKETO-D-GLUCONIC ACID REDUCTASE"/>
    <property type="match status" value="1"/>
</dbReference>
<feature type="active site" description="Proton donor" evidence="4">
    <location>
        <position position="55"/>
    </location>
</feature>
<dbReference type="EMBL" id="MFVL01000025">
    <property type="protein sequence ID" value="OGJ00924.1"/>
    <property type="molecule type" value="Genomic_DNA"/>
</dbReference>
<dbReference type="Proteomes" id="UP000177693">
    <property type="component" value="Unassembled WGS sequence"/>
</dbReference>
<evidence type="ECO:0000313" key="9">
    <source>
        <dbReference type="Proteomes" id="UP000177693"/>
    </source>
</evidence>
<gene>
    <name evidence="8" type="ORF">A3I23_01525</name>
</gene>
<feature type="binding site" evidence="5">
    <location>
        <position position="113"/>
    </location>
    <ligand>
        <name>substrate</name>
    </ligand>
</feature>
<dbReference type="AlphaFoldDB" id="A0A1F6Y3H2"/>